<dbReference type="AlphaFoldDB" id="G7ZEE4"/>
<proteinExistence type="predicted"/>
<evidence type="ECO:0000313" key="1">
    <source>
        <dbReference type="EMBL" id="CBS90070.1"/>
    </source>
</evidence>
<keyword evidence="2" id="KW-1185">Reference proteome</keyword>
<accession>G7ZEE4</accession>
<evidence type="ECO:0000313" key="2">
    <source>
        <dbReference type="Proteomes" id="UP000005667"/>
    </source>
</evidence>
<dbReference type="Proteomes" id="UP000005667">
    <property type="component" value="Plasmid AZO_p3"/>
</dbReference>
<keyword evidence="1" id="KW-0614">Plasmid</keyword>
<protein>
    <submittedName>
        <fullName evidence="1">Uncharacterized protein</fullName>
    </submittedName>
</protein>
<dbReference type="HOGENOM" id="CLU_3021928_0_0_5"/>
<gene>
    <name evidence="1" type="ordered locus">AZOLI_p30230</name>
</gene>
<geneLocation type="plasmid" evidence="1 2">
    <name>AZO_p3</name>
</geneLocation>
<organism evidence="1 2">
    <name type="scientific">Azospirillum lipoferum (strain 4B)</name>
    <dbReference type="NCBI Taxonomy" id="862719"/>
    <lineage>
        <taxon>Bacteria</taxon>
        <taxon>Pseudomonadati</taxon>
        <taxon>Pseudomonadota</taxon>
        <taxon>Alphaproteobacteria</taxon>
        <taxon>Rhodospirillales</taxon>
        <taxon>Azospirillaceae</taxon>
        <taxon>Azospirillum</taxon>
    </lineage>
</organism>
<dbReference type="KEGG" id="ali:AZOLI_p30230"/>
<sequence>MIAASSWFLEPIAEFAKDPWEPKLRRRVVVIRPYSQIRNGRDVPVLLGGRNPQNH</sequence>
<reference evidence="2" key="1">
    <citation type="journal article" date="2011" name="PLoS Genet.">
        <title>Azospirillum genomes reveal transition of bacteria from aquatic to terrestrial environments.</title>
        <authorList>
            <person name="Wisniewski-Dye F."/>
            <person name="Borziak K."/>
            <person name="Khalsa-Moyers G."/>
            <person name="Alexandre G."/>
            <person name="Sukharnikov L.O."/>
            <person name="Wuichet K."/>
            <person name="Hurst G.B."/>
            <person name="McDonald W.H."/>
            <person name="Robertson J.S."/>
            <person name="Barbe V."/>
            <person name="Calteau A."/>
            <person name="Rouy Z."/>
            <person name="Mangenot S."/>
            <person name="Prigent-Combaret C."/>
            <person name="Normand P."/>
            <person name="Boyer M."/>
            <person name="Siguier P."/>
            <person name="Dessaux Y."/>
            <person name="Elmerich C."/>
            <person name="Condemine G."/>
            <person name="Krishnen G."/>
            <person name="Kennedy I."/>
            <person name="Paterson A.H."/>
            <person name="Gonzalez V."/>
            <person name="Mavingui P."/>
            <person name="Zhulin I.B."/>
        </authorList>
    </citation>
    <scope>NUCLEOTIDE SEQUENCE [LARGE SCALE GENOMIC DNA]</scope>
    <source>
        <strain evidence="2">4B</strain>
    </source>
</reference>
<name>G7ZEE4_AZOL4</name>
<dbReference type="EMBL" id="FQ311871">
    <property type="protein sequence ID" value="CBS90070.1"/>
    <property type="molecule type" value="Genomic_DNA"/>
</dbReference>